<gene>
    <name evidence="3" type="ORF">HX018_09910</name>
</gene>
<evidence type="ECO:0000256" key="1">
    <source>
        <dbReference type="SAM" id="SignalP"/>
    </source>
</evidence>
<feature type="domain" description="IFT52 GIFT" evidence="2">
    <location>
        <begin position="416"/>
        <end position="467"/>
    </location>
</feature>
<feature type="chain" id="PRO_5046469781" evidence="1">
    <location>
        <begin position="20"/>
        <end position="637"/>
    </location>
</feature>
<dbReference type="EMBL" id="JACAGK010000024">
    <property type="protein sequence ID" value="MDM1048551.1"/>
    <property type="molecule type" value="Genomic_DNA"/>
</dbReference>
<accession>A0ABT7NMS2</accession>
<reference evidence="3" key="2">
    <citation type="journal article" date="2022" name="Sci. Total Environ.">
        <title>Prevalence, transmission, and molecular epidemiology of tet(X)-positive bacteria among humans, animals, and environmental niches in China: An epidemiological, and genomic-based study.</title>
        <authorList>
            <person name="Dong N."/>
            <person name="Zeng Y."/>
            <person name="Cai C."/>
            <person name="Sun C."/>
            <person name="Lu J."/>
            <person name="Liu C."/>
            <person name="Zhou H."/>
            <person name="Sun Q."/>
            <person name="Shu L."/>
            <person name="Wang H."/>
            <person name="Wang Y."/>
            <person name="Wang S."/>
            <person name="Wu C."/>
            <person name="Chan E.W."/>
            <person name="Chen G."/>
            <person name="Shen Z."/>
            <person name="Chen S."/>
            <person name="Zhang R."/>
        </authorList>
    </citation>
    <scope>NUCLEOTIDE SEQUENCE</scope>
    <source>
        <strain evidence="3">R1692</strain>
    </source>
</reference>
<dbReference type="Pfam" id="PF23355">
    <property type="entry name" value="IFT52_GIFT"/>
    <property type="match status" value="1"/>
</dbReference>
<dbReference type="InterPro" id="IPR025049">
    <property type="entry name" value="Mfa-like_1"/>
</dbReference>
<reference evidence="3" key="1">
    <citation type="submission" date="2020-06" db="EMBL/GenBank/DDBJ databases">
        <authorList>
            <person name="Dong N."/>
        </authorList>
    </citation>
    <scope>NUCLEOTIDE SEQUENCE</scope>
    <source>
        <strain evidence="3">R1692</strain>
    </source>
</reference>
<dbReference type="InterPro" id="IPR055458">
    <property type="entry name" value="IFT52_GIFT"/>
</dbReference>
<organism evidence="3 4">
    <name type="scientific">Sphingobacterium hotanense</name>
    <dbReference type="NCBI Taxonomy" id="649196"/>
    <lineage>
        <taxon>Bacteria</taxon>
        <taxon>Pseudomonadati</taxon>
        <taxon>Bacteroidota</taxon>
        <taxon>Sphingobacteriia</taxon>
        <taxon>Sphingobacteriales</taxon>
        <taxon>Sphingobacteriaceae</taxon>
        <taxon>Sphingobacterium</taxon>
    </lineage>
</organism>
<evidence type="ECO:0000313" key="4">
    <source>
        <dbReference type="Proteomes" id="UP001170954"/>
    </source>
</evidence>
<comment type="caution">
    <text evidence="3">The sequence shown here is derived from an EMBL/GenBank/DDBJ whole genome shotgun (WGS) entry which is preliminary data.</text>
</comment>
<keyword evidence="1" id="KW-0732">Signal</keyword>
<feature type="signal peptide" evidence="1">
    <location>
        <begin position="1"/>
        <end position="19"/>
    </location>
</feature>
<keyword evidence="4" id="KW-1185">Reference proteome</keyword>
<evidence type="ECO:0000259" key="2">
    <source>
        <dbReference type="Pfam" id="PF23355"/>
    </source>
</evidence>
<dbReference type="Proteomes" id="UP001170954">
    <property type="component" value="Unassembled WGS sequence"/>
</dbReference>
<dbReference type="RefSeq" id="WP_286651326.1">
    <property type="nucleotide sequence ID" value="NZ_JACAGK010000024.1"/>
</dbReference>
<protein>
    <submittedName>
        <fullName evidence="3">Fimbrillin family protein</fullName>
    </submittedName>
</protein>
<sequence length="637" mass="70129">MFYLLLTLLFSSSIFSSCSKDQYVDYSQTSKLSIAVAGVVETKDAYDLSKAVNGGRGGLSSNSNNNDQSFAVDEFTVEINSQTTSDTEQINLSNRLSSTQNSPSIHGNSRAAVVGMENDVKYRILLFNLSTKKFERSEIATAGTLLEIDVYKGQEYEWYAYSYNTADHIIAPDINNPQVESKTDRPLLYANGTVTANDVGSTPININFQHQLAQIKVEVDTRGVYGDIEELAAVFNANYVKTGNFNIRTGAFEGNLAEVSVGQMSFITTEPNNNRVKAARYYTADVTLNAYQVKFTKLDIKLPNGAIESLASKFPDGGIVTFDNYVGSSKGKILAGNLKMWTVFPQKSILHVETYEHYGTAAYNTKVASGAFINNPLNFGPKSNYFRIAGFTHTKINAAAGKLADALADPLNYPDIIIACMEPKFNDTDYTALRKYLDKGGAVFLMIEETGTTHNQAALTFFQNLFGSGISLAEHDAGGAVYTMTDQFQEYLSWPFGDARGTNWGQHDSKTLYVSGLPLSDIDIYSTSSRNFAPQDGATMFRHKTKNFVFVGDTYFLANSARNYQWGYNYKKPFVTSGANSSDFPIAHTKYGVKSSVGSLDYPMSAGSWQVENSMIFGNIFSQLVATSHYMGIDRTP</sequence>
<proteinExistence type="predicted"/>
<dbReference type="Pfam" id="PF13149">
    <property type="entry name" value="Mfa_like_1"/>
    <property type="match status" value="1"/>
</dbReference>
<evidence type="ECO:0000313" key="3">
    <source>
        <dbReference type="EMBL" id="MDM1048551.1"/>
    </source>
</evidence>
<name>A0ABT7NMS2_9SPHI</name>